<accession>A0A3T0S1M8</accession>
<gene>
    <name evidence="1" type="ORF">C0Z10_11645</name>
</gene>
<dbReference type="KEGG" id="aji:C0Z10_11645"/>
<dbReference type="Gene3D" id="3.90.1710.10">
    <property type="entry name" value="Enterococcus faecalis V583 domain"/>
    <property type="match status" value="1"/>
</dbReference>
<proteinExistence type="predicted"/>
<reference evidence="2" key="1">
    <citation type="submission" date="2017-12" db="EMBL/GenBank/DDBJ databases">
        <title>Whole genome sequencing of Acidipropionibacterium jensenii strains JS279 and JS280.</title>
        <authorList>
            <person name="Deptula P."/>
            <person name="Laine P."/>
            <person name="Smolander O.-P."/>
            <person name="Paulin L."/>
            <person name="Auvinen P."/>
            <person name="Varmanen P."/>
        </authorList>
    </citation>
    <scope>NUCLEOTIDE SEQUENCE [LARGE SCALE GENOMIC DNA]</scope>
    <source>
        <strain evidence="2">JS280</strain>
    </source>
</reference>
<dbReference type="Pfam" id="PF06545">
    <property type="entry name" value="AllG"/>
    <property type="match status" value="1"/>
</dbReference>
<dbReference type="InterPro" id="IPR024033">
    <property type="entry name" value="OXTCase_su_AllG_h-dom"/>
</dbReference>
<dbReference type="InterPro" id="IPR009499">
    <property type="entry name" value="AllG-like"/>
</dbReference>
<dbReference type="AlphaFoldDB" id="A0A3T0S1M8"/>
<evidence type="ECO:0000313" key="2">
    <source>
        <dbReference type="Proteomes" id="UP000285875"/>
    </source>
</evidence>
<organism evidence="1 2">
    <name type="scientific">Acidipropionibacterium jensenii</name>
    <dbReference type="NCBI Taxonomy" id="1749"/>
    <lineage>
        <taxon>Bacteria</taxon>
        <taxon>Bacillati</taxon>
        <taxon>Actinomycetota</taxon>
        <taxon>Actinomycetes</taxon>
        <taxon>Propionibacteriales</taxon>
        <taxon>Propionibacteriaceae</taxon>
        <taxon>Acidipropionibacterium</taxon>
    </lineage>
</organism>
<dbReference type="EMBL" id="CP025570">
    <property type="protein sequence ID" value="AZZ40287.1"/>
    <property type="molecule type" value="Genomic_DNA"/>
</dbReference>
<name>A0A3T0S1M8_9ACTN</name>
<dbReference type="Gene3D" id="3.90.1700.10">
    <property type="entry name" value="v583 domain like"/>
    <property type="match status" value="1"/>
</dbReference>
<protein>
    <submittedName>
        <fullName evidence="1">DUF1116 domain-containing protein</fullName>
    </submittedName>
</protein>
<evidence type="ECO:0000313" key="1">
    <source>
        <dbReference type="EMBL" id="AZZ40287.1"/>
    </source>
</evidence>
<dbReference type="Proteomes" id="UP000285875">
    <property type="component" value="Chromosome"/>
</dbReference>
<sequence>MNSTDISRTIDDFATINDANRAVVEVMVSGQPTLVDVAQAHTLIPALDTGEKVLLHAGPPIDFAHMPQTIQGACIGAALFEGWASTEEGAREIVSHQVRLIPCHEVGAVGPMGGITSAHMAVMKVVNAAYGNTSFSTLNEGIGKVLRFGGYDAEVLERLAWMRDVLGPALSAALRVTGDREDGGGYPLGPVMARALTMGDEMHQRNIAASALFAKDMAPLLARADLPSEVVAEVTDFLGRTDQFFLNIAMAASKASADAARAIRAGSVVTAMARNGYEFGIRVSGLGDRWFTAPVNTPTGLFFTGYDQSQACPDMGDSAIMETLGLGGMSIVAAPGVTRFLGTGGFEDALATTEEMAEIVTGHNPAMPIPTWGFQGAPIGIDIRLVVQTGLTPIINSGIASIHPGVGQIGAGTVRAPLGCFTSAVEALAQVYGIDVA</sequence>
<dbReference type="RefSeq" id="WP_097799483.1">
    <property type="nucleotide sequence ID" value="NZ_CP025570.1"/>
</dbReference>
<dbReference type="Gene3D" id="1.10.10.660">
    <property type="entry name" value="conserved protein of unknown function from Enterococcus faecalis V583"/>
    <property type="match status" value="1"/>
</dbReference>